<reference evidence="1 2" key="1">
    <citation type="journal article" date="2012" name="J. Bacteriol.">
        <title>Genome sequence of an alkane-degrading bacterium, Alcanivorax pacificus type strain W11-5, isolated from deep sea sediment.</title>
        <authorList>
            <person name="Lai Q."/>
            <person name="Shao Z."/>
        </authorList>
    </citation>
    <scope>NUCLEOTIDE SEQUENCE [LARGE SCALE GENOMIC DNA]</scope>
    <source>
        <strain evidence="1 2">W11-5</strain>
    </source>
</reference>
<keyword evidence="2" id="KW-1185">Reference proteome</keyword>
<accession>A0A0B4XU42</accession>
<dbReference type="AlphaFoldDB" id="A0A0B4XU42"/>
<dbReference type="Proteomes" id="UP000006764">
    <property type="component" value="Chromosome"/>
</dbReference>
<dbReference type="EMBL" id="CP004387">
    <property type="protein sequence ID" value="AJD49988.1"/>
    <property type="molecule type" value="Genomic_DNA"/>
</dbReference>
<protein>
    <recommendedName>
        <fullName evidence="3">Lipoprotein</fullName>
    </recommendedName>
</protein>
<evidence type="ECO:0008006" key="3">
    <source>
        <dbReference type="Google" id="ProtNLM"/>
    </source>
</evidence>
<dbReference type="PROSITE" id="PS51257">
    <property type="entry name" value="PROKAR_LIPOPROTEIN"/>
    <property type="match status" value="1"/>
</dbReference>
<organism evidence="1 2">
    <name type="scientific">Isoalcanivorax pacificus W11-5</name>
    <dbReference type="NCBI Taxonomy" id="391936"/>
    <lineage>
        <taxon>Bacteria</taxon>
        <taxon>Pseudomonadati</taxon>
        <taxon>Pseudomonadota</taxon>
        <taxon>Gammaproteobacteria</taxon>
        <taxon>Oceanospirillales</taxon>
        <taxon>Alcanivoracaceae</taxon>
        <taxon>Isoalcanivorax</taxon>
    </lineage>
</organism>
<dbReference type="STRING" id="391936.S7S_17880"/>
<name>A0A0B4XU42_9GAMM</name>
<gene>
    <name evidence="1" type="ORF">S7S_17880</name>
</gene>
<evidence type="ECO:0000313" key="2">
    <source>
        <dbReference type="Proteomes" id="UP000006764"/>
    </source>
</evidence>
<evidence type="ECO:0000313" key="1">
    <source>
        <dbReference type="EMBL" id="AJD49988.1"/>
    </source>
</evidence>
<dbReference type="KEGG" id="apac:S7S_17880"/>
<proteinExistence type="predicted"/>
<dbReference type="HOGENOM" id="CLU_2033170_0_0_6"/>
<sequence>MRLWWCGLCMTVSGCVSMSAMKEAVYPELAELELYRQGSEIFCAEPAFLACANLSRQACNEEGRGYTHDCIVAAKAGQGEIAGQAGAEAMIERFSSCMANRMLASRHSSEMEHCFDGIAQH</sequence>